<feature type="transmembrane region" description="Helical" evidence="6">
    <location>
        <begin position="86"/>
        <end position="110"/>
    </location>
</feature>
<keyword evidence="4 6" id="KW-1133">Transmembrane helix</keyword>
<dbReference type="InterPro" id="IPR044770">
    <property type="entry name" value="MFS_spinster-like"/>
</dbReference>
<dbReference type="PANTHER" id="PTHR23505:SF79">
    <property type="entry name" value="PROTEIN SPINSTER"/>
    <property type="match status" value="1"/>
</dbReference>
<dbReference type="PROSITE" id="PS00216">
    <property type="entry name" value="SUGAR_TRANSPORT_1"/>
    <property type="match status" value="1"/>
</dbReference>
<keyword evidence="9" id="KW-1185">Reference proteome</keyword>
<dbReference type="PANTHER" id="PTHR23505">
    <property type="entry name" value="SPINSTER"/>
    <property type="match status" value="1"/>
</dbReference>
<feature type="transmembrane region" description="Helical" evidence="6">
    <location>
        <begin position="294"/>
        <end position="311"/>
    </location>
</feature>
<dbReference type="Pfam" id="PF07690">
    <property type="entry name" value="MFS_1"/>
    <property type="match status" value="1"/>
</dbReference>
<evidence type="ECO:0000256" key="2">
    <source>
        <dbReference type="ARBA" id="ARBA00022448"/>
    </source>
</evidence>
<evidence type="ECO:0000256" key="3">
    <source>
        <dbReference type="ARBA" id="ARBA00022692"/>
    </source>
</evidence>
<dbReference type="InterPro" id="IPR020846">
    <property type="entry name" value="MFS_dom"/>
</dbReference>
<feature type="transmembrane region" description="Helical" evidence="6">
    <location>
        <begin position="12"/>
        <end position="31"/>
    </location>
</feature>
<proteinExistence type="predicted"/>
<dbReference type="PROSITE" id="PS50850">
    <property type="entry name" value="MFS"/>
    <property type="match status" value="1"/>
</dbReference>
<dbReference type="InterPro" id="IPR005829">
    <property type="entry name" value="Sugar_transporter_CS"/>
</dbReference>
<dbReference type="RefSeq" id="WP_380888039.1">
    <property type="nucleotide sequence ID" value="NZ_JBHUDY010000001.1"/>
</dbReference>
<feature type="transmembrane region" description="Helical" evidence="6">
    <location>
        <begin position="265"/>
        <end position="287"/>
    </location>
</feature>
<dbReference type="EMBL" id="JBHUDY010000001">
    <property type="protein sequence ID" value="MFD1611445.1"/>
    <property type="molecule type" value="Genomic_DNA"/>
</dbReference>
<keyword evidence="5 6" id="KW-0472">Membrane</keyword>
<gene>
    <name evidence="8" type="ORF">ACFSCW_06480</name>
</gene>
<evidence type="ECO:0000256" key="6">
    <source>
        <dbReference type="SAM" id="Phobius"/>
    </source>
</evidence>
<reference evidence="9" key="1">
    <citation type="journal article" date="2019" name="Int. J. Syst. Evol. Microbiol.">
        <title>The Global Catalogue of Microorganisms (GCM) 10K type strain sequencing project: providing services to taxonomists for standard genome sequencing and annotation.</title>
        <authorList>
            <consortium name="The Broad Institute Genomics Platform"/>
            <consortium name="The Broad Institute Genome Sequencing Center for Infectious Disease"/>
            <person name="Wu L."/>
            <person name="Ma J."/>
        </authorList>
    </citation>
    <scope>NUCLEOTIDE SEQUENCE [LARGE SCALE GENOMIC DNA]</scope>
    <source>
        <strain evidence="9">CGMCC 1.16275</strain>
    </source>
</reference>
<organism evidence="8 9">
    <name type="scientific">Sphingomonas tabacisoli</name>
    <dbReference type="NCBI Taxonomy" id="2249466"/>
    <lineage>
        <taxon>Bacteria</taxon>
        <taxon>Pseudomonadati</taxon>
        <taxon>Pseudomonadota</taxon>
        <taxon>Alphaproteobacteria</taxon>
        <taxon>Sphingomonadales</taxon>
        <taxon>Sphingomonadaceae</taxon>
        <taxon>Sphingomonas</taxon>
    </lineage>
</organism>
<accession>A0ABW4I2F1</accession>
<feature type="transmembrane region" description="Helical" evidence="6">
    <location>
        <begin position="227"/>
        <end position="245"/>
    </location>
</feature>
<evidence type="ECO:0000256" key="5">
    <source>
        <dbReference type="ARBA" id="ARBA00023136"/>
    </source>
</evidence>
<feature type="domain" description="Major facilitator superfamily (MFS) profile" evidence="7">
    <location>
        <begin position="16"/>
        <end position="417"/>
    </location>
</feature>
<evidence type="ECO:0000313" key="8">
    <source>
        <dbReference type="EMBL" id="MFD1611445.1"/>
    </source>
</evidence>
<protein>
    <submittedName>
        <fullName evidence="8">Spinster family MFS transporter</fullName>
    </submittedName>
</protein>
<evidence type="ECO:0000259" key="7">
    <source>
        <dbReference type="PROSITE" id="PS50850"/>
    </source>
</evidence>
<keyword evidence="2" id="KW-0813">Transport</keyword>
<keyword evidence="3 6" id="KW-0812">Transmembrane</keyword>
<name>A0ABW4I2F1_9SPHN</name>
<dbReference type="InterPro" id="IPR036259">
    <property type="entry name" value="MFS_trans_sf"/>
</dbReference>
<dbReference type="SUPFAM" id="SSF103473">
    <property type="entry name" value="MFS general substrate transporter"/>
    <property type="match status" value="1"/>
</dbReference>
<feature type="transmembrane region" description="Helical" evidence="6">
    <location>
        <begin position="169"/>
        <end position="191"/>
    </location>
</feature>
<feature type="transmembrane region" description="Helical" evidence="6">
    <location>
        <begin position="391"/>
        <end position="412"/>
    </location>
</feature>
<comment type="subcellular location">
    <subcellularLocation>
        <location evidence="1">Membrane</location>
        <topology evidence="1">Multi-pass membrane protein</topology>
    </subcellularLocation>
</comment>
<feature type="transmembrane region" description="Helical" evidence="6">
    <location>
        <begin position="323"/>
        <end position="342"/>
    </location>
</feature>
<dbReference type="CDD" id="cd17328">
    <property type="entry name" value="MFS_spinster_like"/>
    <property type="match status" value="1"/>
</dbReference>
<sequence>MTVPTSAPPTPYRFYVLALLVAVALFSYIDRTIILVLQVPIKQELGLSDSEMGLLTGAAFGLFYTGFALPIGYWADRTRRTRLISLALGVWSMMTALSGFAGSLVTILLLRMGVAVGEAGTSPTTHSLLADYFPRHERGRAQAVWGISLPLGTMFGLMLGGWLSEHFGWRTTFLIVGLAGLLFVPVFLLTLREPPRGNFDAVQAEGVRPLSLGDTIAALWKIRSFRFLLAGIAFHVVAYYAFMSWSTPFYVRLHGRDLSEIAGRLGLYTGIGGLIGTFFGGILSDVLGRRDGRWALWVPMLASLLTVPFAVAQFCVDSYELSWMLAIIPSVLLNAYIAPCNATTQSLVPASTRAFANALMIMAASAFGMGIGPLLVGAISDYLMPTLGEEALRYGLIVGMLVDLIAAAAFWMGARHVGRDLNAAAEVGKEPSDDAQELPA</sequence>
<dbReference type="InterPro" id="IPR011701">
    <property type="entry name" value="MFS"/>
</dbReference>
<evidence type="ECO:0000256" key="1">
    <source>
        <dbReference type="ARBA" id="ARBA00004141"/>
    </source>
</evidence>
<dbReference type="Gene3D" id="1.20.1250.20">
    <property type="entry name" value="MFS general substrate transporter like domains"/>
    <property type="match status" value="2"/>
</dbReference>
<feature type="transmembrane region" description="Helical" evidence="6">
    <location>
        <begin position="52"/>
        <end position="74"/>
    </location>
</feature>
<dbReference type="Proteomes" id="UP001597115">
    <property type="component" value="Unassembled WGS sequence"/>
</dbReference>
<feature type="transmembrane region" description="Helical" evidence="6">
    <location>
        <begin position="354"/>
        <end position="379"/>
    </location>
</feature>
<evidence type="ECO:0000313" key="9">
    <source>
        <dbReference type="Proteomes" id="UP001597115"/>
    </source>
</evidence>
<evidence type="ECO:0000256" key="4">
    <source>
        <dbReference type="ARBA" id="ARBA00022989"/>
    </source>
</evidence>
<comment type="caution">
    <text evidence="8">The sequence shown here is derived from an EMBL/GenBank/DDBJ whole genome shotgun (WGS) entry which is preliminary data.</text>
</comment>